<evidence type="ECO:0000313" key="1">
    <source>
        <dbReference type="EMBL" id="SUS06468.1"/>
    </source>
</evidence>
<dbReference type="AlphaFoldDB" id="A0A380TEB0"/>
<proteinExistence type="predicted"/>
<accession>A0A380TEB0</accession>
<sequence length="142" mass="15646">MPMELRKIMFTLAEVEAALCAFCRGRGTAVTETDIGRTIISDSPRDTVVMTLKKKQNGEPPASLTLRRDEVTESLIQYCIRHRIPLPRAGRKVLWPQEDGISLLVTLPTAGERPVMAEKEGEKDRDAFAGAAALQGLISRKA</sequence>
<protein>
    <submittedName>
        <fullName evidence="1">Uncharacterized protein</fullName>
    </submittedName>
</protein>
<organism evidence="1">
    <name type="scientific">metagenome</name>
    <dbReference type="NCBI Taxonomy" id="256318"/>
    <lineage>
        <taxon>unclassified sequences</taxon>
        <taxon>metagenomes</taxon>
    </lineage>
</organism>
<name>A0A380TEB0_9ZZZZ</name>
<reference evidence="1" key="1">
    <citation type="submission" date="2018-07" db="EMBL/GenBank/DDBJ databases">
        <authorList>
            <person name="Quirk P.G."/>
            <person name="Krulwich T.A."/>
        </authorList>
    </citation>
    <scope>NUCLEOTIDE SEQUENCE</scope>
</reference>
<dbReference type="EMBL" id="UIDG01000208">
    <property type="protein sequence ID" value="SUS06468.1"/>
    <property type="molecule type" value="Genomic_DNA"/>
</dbReference>
<gene>
    <name evidence="1" type="ORF">DF3PB_2860006</name>
</gene>